<feature type="non-terminal residue" evidence="2">
    <location>
        <position position="71"/>
    </location>
</feature>
<feature type="transmembrane region" description="Helical" evidence="1">
    <location>
        <begin position="15"/>
        <end position="36"/>
    </location>
</feature>
<dbReference type="GO" id="GO:0008137">
    <property type="term" value="F:NADH dehydrogenase (ubiquinone) activity"/>
    <property type="evidence" value="ECO:0007669"/>
    <property type="project" value="InterPro"/>
</dbReference>
<evidence type="ECO:0008006" key="3">
    <source>
        <dbReference type="Google" id="ProtNLM"/>
    </source>
</evidence>
<sequence length="71" mass="7776">MTIISAVMVVYSKKLLNSAIALLFTLFGVAGLYIFLWADFLAAVQVVVYIGGILILIIFGIMLTNRITTVH</sequence>
<dbReference type="PANTHER" id="PTHR33269:SF17">
    <property type="entry name" value="NADH-UBIQUINONE OXIDOREDUCTASE CHAIN 6"/>
    <property type="match status" value="1"/>
</dbReference>
<keyword evidence="1" id="KW-1133">Transmembrane helix</keyword>
<evidence type="ECO:0000256" key="1">
    <source>
        <dbReference type="SAM" id="Phobius"/>
    </source>
</evidence>
<gene>
    <name evidence="2" type="ORF">METZ01_LOCUS517385</name>
</gene>
<accession>A0A383F6E1</accession>
<keyword evidence="1" id="KW-0472">Membrane</keyword>
<dbReference type="Pfam" id="PF00499">
    <property type="entry name" value="Oxidored_q3"/>
    <property type="match status" value="1"/>
</dbReference>
<dbReference type="InterPro" id="IPR042106">
    <property type="entry name" value="Nuo/plastoQ_OxRdtase_6_NuoJ"/>
</dbReference>
<keyword evidence="1" id="KW-0812">Transmembrane</keyword>
<organism evidence="2">
    <name type="scientific">marine metagenome</name>
    <dbReference type="NCBI Taxonomy" id="408172"/>
    <lineage>
        <taxon>unclassified sequences</taxon>
        <taxon>metagenomes</taxon>
        <taxon>ecological metagenomes</taxon>
    </lineage>
</organism>
<protein>
    <recommendedName>
        <fullName evidence="3">NADH-quinone oxidoreductase subunit J</fullName>
    </recommendedName>
</protein>
<dbReference type="Gene3D" id="1.20.120.1200">
    <property type="entry name" value="NADH-ubiquinone/plastoquinone oxidoreductase chain 6, subunit NuoJ"/>
    <property type="match status" value="1"/>
</dbReference>
<feature type="transmembrane region" description="Helical" evidence="1">
    <location>
        <begin position="42"/>
        <end position="63"/>
    </location>
</feature>
<evidence type="ECO:0000313" key="2">
    <source>
        <dbReference type="EMBL" id="SVE64531.1"/>
    </source>
</evidence>
<dbReference type="AlphaFoldDB" id="A0A383F6E1"/>
<dbReference type="InterPro" id="IPR001457">
    <property type="entry name" value="NADH_UbQ/plastoQ_OxRdtase_su6"/>
</dbReference>
<dbReference type="EMBL" id="UINC01231822">
    <property type="protein sequence ID" value="SVE64531.1"/>
    <property type="molecule type" value="Genomic_DNA"/>
</dbReference>
<reference evidence="2" key="1">
    <citation type="submission" date="2018-05" db="EMBL/GenBank/DDBJ databases">
        <authorList>
            <person name="Lanie J.A."/>
            <person name="Ng W.-L."/>
            <person name="Kazmierczak K.M."/>
            <person name="Andrzejewski T.M."/>
            <person name="Davidsen T.M."/>
            <person name="Wayne K.J."/>
            <person name="Tettelin H."/>
            <person name="Glass J.I."/>
            <person name="Rusch D."/>
            <person name="Podicherti R."/>
            <person name="Tsui H.-C.T."/>
            <person name="Winkler M.E."/>
        </authorList>
    </citation>
    <scope>NUCLEOTIDE SEQUENCE</scope>
</reference>
<dbReference type="PANTHER" id="PTHR33269">
    <property type="entry name" value="NADH-UBIQUINONE OXIDOREDUCTASE CHAIN 6"/>
    <property type="match status" value="1"/>
</dbReference>
<proteinExistence type="predicted"/>
<name>A0A383F6E1_9ZZZZ</name>